<evidence type="ECO:0000313" key="8">
    <source>
        <dbReference type="EMBL" id="SEC46191.1"/>
    </source>
</evidence>
<evidence type="ECO:0000256" key="6">
    <source>
        <dbReference type="RuleBase" id="RU003915"/>
    </source>
</evidence>
<dbReference type="RefSeq" id="WP_074674079.1">
    <property type="nucleotide sequence ID" value="NZ_FNTB01000001.1"/>
</dbReference>
<dbReference type="Gene3D" id="3.10.50.40">
    <property type="match status" value="1"/>
</dbReference>
<dbReference type="PROSITE" id="PS51257">
    <property type="entry name" value="PROKAR_LIPOPROTEIN"/>
    <property type="match status" value="1"/>
</dbReference>
<dbReference type="SUPFAM" id="SSF54534">
    <property type="entry name" value="FKBP-like"/>
    <property type="match status" value="1"/>
</dbReference>
<evidence type="ECO:0000256" key="1">
    <source>
        <dbReference type="ARBA" id="ARBA00000971"/>
    </source>
</evidence>
<name>A0A1H4SQS5_9FLAO</name>
<evidence type="ECO:0000256" key="3">
    <source>
        <dbReference type="ARBA" id="ARBA00023110"/>
    </source>
</evidence>
<dbReference type="Proteomes" id="UP000183038">
    <property type="component" value="Unassembled WGS sequence"/>
</dbReference>
<dbReference type="AlphaFoldDB" id="A0A1H4SQS5"/>
<comment type="similarity">
    <text evidence="2 6">Belongs to the FKBP-type PPIase family.</text>
</comment>
<proteinExistence type="inferred from homology"/>
<gene>
    <name evidence="8" type="ORF">SAMN05192540_3233</name>
</gene>
<dbReference type="EC" id="5.2.1.8" evidence="6"/>
<evidence type="ECO:0000256" key="2">
    <source>
        <dbReference type="ARBA" id="ARBA00006577"/>
    </source>
</evidence>
<reference evidence="8 9" key="1">
    <citation type="submission" date="2016-10" db="EMBL/GenBank/DDBJ databases">
        <authorList>
            <person name="de Groot N.N."/>
        </authorList>
    </citation>
    <scope>NUCLEOTIDE SEQUENCE [LARGE SCALE GENOMIC DNA]</scope>
    <source>
        <strain evidence="8 9">MAR_2009_71</strain>
    </source>
</reference>
<accession>A0A1H4SQS5</accession>
<comment type="catalytic activity">
    <reaction evidence="1 5 6">
        <text>[protein]-peptidylproline (omega=180) = [protein]-peptidylproline (omega=0)</text>
        <dbReference type="Rhea" id="RHEA:16237"/>
        <dbReference type="Rhea" id="RHEA-COMP:10747"/>
        <dbReference type="Rhea" id="RHEA-COMP:10748"/>
        <dbReference type="ChEBI" id="CHEBI:83833"/>
        <dbReference type="ChEBI" id="CHEBI:83834"/>
        <dbReference type="EC" id="5.2.1.8"/>
    </reaction>
</comment>
<dbReference type="Pfam" id="PF00254">
    <property type="entry name" value="FKBP_C"/>
    <property type="match status" value="1"/>
</dbReference>
<organism evidence="8 9">
    <name type="scientific">Maribacter dokdonensis</name>
    <dbReference type="NCBI Taxonomy" id="320912"/>
    <lineage>
        <taxon>Bacteria</taxon>
        <taxon>Pseudomonadati</taxon>
        <taxon>Bacteroidota</taxon>
        <taxon>Flavobacteriia</taxon>
        <taxon>Flavobacteriales</taxon>
        <taxon>Flavobacteriaceae</taxon>
        <taxon>Maribacter</taxon>
    </lineage>
</organism>
<dbReference type="PROSITE" id="PS50059">
    <property type="entry name" value="FKBP_PPIASE"/>
    <property type="match status" value="1"/>
</dbReference>
<evidence type="ECO:0000256" key="4">
    <source>
        <dbReference type="ARBA" id="ARBA00023235"/>
    </source>
</evidence>
<dbReference type="OrthoDB" id="9814548at2"/>
<dbReference type="InterPro" id="IPR001179">
    <property type="entry name" value="PPIase_FKBP_dom"/>
</dbReference>
<dbReference type="PANTHER" id="PTHR43811">
    <property type="entry name" value="FKBP-TYPE PEPTIDYL-PROLYL CIS-TRANS ISOMERASE FKPA"/>
    <property type="match status" value="1"/>
</dbReference>
<dbReference type="EMBL" id="FNTB01000001">
    <property type="protein sequence ID" value="SEC46191.1"/>
    <property type="molecule type" value="Genomic_DNA"/>
</dbReference>
<keyword evidence="3 5" id="KW-0697">Rotamase</keyword>
<feature type="domain" description="PPIase FKBP-type" evidence="7">
    <location>
        <begin position="74"/>
        <end position="156"/>
    </location>
</feature>
<evidence type="ECO:0000256" key="5">
    <source>
        <dbReference type="PROSITE-ProRule" id="PRU00277"/>
    </source>
</evidence>
<evidence type="ECO:0000313" key="9">
    <source>
        <dbReference type="Proteomes" id="UP000183038"/>
    </source>
</evidence>
<keyword evidence="4 5" id="KW-0413">Isomerase</keyword>
<evidence type="ECO:0000259" key="7">
    <source>
        <dbReference type="PROSITE" id="PS50059"/>
    </source>
</evidence>
<dbReference type="PANTHER" id="PTHR43811:SF19">
    <property type="entry name" value="39 KDA FK506-BINDING NUCLEAR PROTEIN"/>
    <property type="match status" value="1"/>
</dbReference>
<sequence>MKYITCFFLFTALVSCKLADDTNPIVVEPIDYTEINEEQINTYLEDNFLQSQKTDSGLHYIIENQGEGTKPSATSNVTVAYKGYLLDGRVFDQNTDGLTIGLDQVISGWTEGIPLFNEGGNGILLIPAHLGYGSFDVNGIPGGSVLVFEVELISVN</sequence>
<protein>
    <recommendedName>
        <fullName evidence="6">Peptidyl-prolyl cis-trans isomerase</fullName>
        <ecNumber evidence="6">5.2.1.8</ecNumber>
    </recommendedName>
</protein>
<dbReference type="InterPro" id="IPR046357">
    <property type="entry name" value="PPIase_dom_sf"/>
</dbReference>
<dbReference type="GO" id="GO:0003755">
    <property type="term" value="F:peptidyl-prolyl cis-trans isomerase activity"/>
    <property type="evidence" value="ECO:0007669"/>
    <property type="project" value="UniProtKB-UniRule"/>
</dbReference>